<evidence type="ECO:0000256" key="2">
    <source>
        <dbReference type="ARBA" id="ARBA00023125"/>
    </source>
</evidence>
<accession>A0ABQ5SQD0</accession>
<evidence type="ECO:0000259" key="4">
    <source>
        <dbReference type="PROSITE" id="PS01124"/>
    </source>
</evidence>
<evidence type="ECO:0000256" key="1">
    <source>
        <dbReference type="ARBA" id="ARBA00023015"/>
    </source>
</evidence>
<keyword evidence="6" id="KW-1185">Reference proteome</keyword>
<proteinExistence type="predicted"/>
<dbReference type="InterPro" id="IPR018060">
    <property type="entry name" value="HTH_AraC"/>
</dbReference>
<dbReference type="InterPro" id="IPR002818">
    <property type="entry name" value="DJ-1/PfpI"/>
</dbReference>
<gene>
    <name evidence="5" type="ORF">GCM10017579_00250</name>
</gene>
<dbReference type="Gene3D" id="1.10.10.60">
    <property type="entry name" value="Homeodomain-like"/>
    <property type="match status" value="1"/>
</dbReference>
<dbReference type="InterPro" id="IPR018062">
    <property type="entry name" value="HTH_AraC-typ_CS"/>
</dbReference>
<dbReference type="EMBL" id="BSEL01000001">
    <property type="protein sequence ID" value="GLJ65989.1"/>
    <property type="molecule type" value="Genomic_DNA"/>
</dbReference>
<feature type="domain" description="HTH araC/xylS-type" evidence="4">
    <location>
        <begin position="211"/>
        <end position="309"/>
    </location>
</feature>
<reference evidence="5" key="2">
    <citation type="submission" date="2023-01" db="EMBL/GenBank/DDBJ databases">
        <authorList>
            <person name="Sun Q."/>
            <person name="Evtushenko L."/>
        </authorList>
    </citation>
    <scope>NUCLEOTIDE SEQUENCE</scope>
    <source>
        <strain evidence="5">VKM Ac-1246</strain>
    </source>
</reference>
<dbReference type="CDD" id="cd03137">
    <property type="entry name" value="GATase1_AraC_1"/>
    <property type="match status" value="1"/>
</dbReference>
<dbReference type="PANTHER" id="PTHR43130">
    <property type="entry name" value="ARAC-FAMILY TRANSCRIPTIONAL REGULATOR"/>
    <property type="match status" value="1"/>
</dbReference>
<keyword evidence="3" id="KW-0804">Transcription</keyword>
<dbReference type="SUPFAM" id="SSF52317">
    <property type="entry name" value="Class I glutamine amidotransferase-like"/>
    <property type="match status" value="1"/>
</dbReference>
<dbReference type="Pfam" id="PF12833">
    <property type="entry name" value="HTH_18"/>
    <property type="match status" value="1"/>
</dbReference>
<organism evidence="5 6">
    <name type="scientific">Nocardioides luteus</name>
    <dbReference type="NCBI Taxonomy" id="1844"/>
    <lineage>
        <taxon>Bacteria</taxon>
        <taxon>Bacillati</taxon>
        <taxon>Actinomycetota</taxon>
        <taxon>Actinomycetes</taxon>
        <taxon>Propionibacteriales</taxon>
        <taxon>Nocardioidaceae</taxon>
        <taxon>Nocardioides</taxon>
    </lineage>
</organism>
<evidence type="ECO:0000313" key="5">
    <source>
        <dbReference type="EMBL" id="GLJ65989.1"/>
    </source>
</evidence>
<dbReference type="InterPro" id="IPR052158">
    <property type="entry name" value="INH-QAR"/>
</dbReference>
<evidence type="ECO:0000313" key="6">
    <source>
        <dbReference type="Proteomes" id="UP001142292"/>
    </source>
</evidence>
<evidence type="ECO:0000256" key="3">
    <source>
        <dbReference type="ARBA" id="ARBA00023163"/>
    </source>
</evidence>
<dbReference type="InterPro" id="IPR020449">
    <property type="entry name" value="Tscrpt_reg_AraC-type_HTH"/>
</dbReference>
<dbReference type="PROSITE" id="PS00041">
    <property type="entry name" value="HTH_ARAC_FAMILY_1"/>
    <property type="match status" value="1"/>
</dbReference>
<name>A0ABQ5SQD0_9ACTN</name>
<dbReference type="Gene3D" id="3.40.50.880">
    <property type="match status" value="1"/>
</dbReference>
<dbReference type="RefSeq" id="WP_189117214.1">
    <property type="nucleotide sequence ID" value="NZ_BMRK01000002.1"/>
</dbReference>
<dbReference type="InterPro" id="IPR029062">
    <property type="entry name" value="Class_I_gatase-like"/>
</dbReference>
<dbReference type="PANTHER" id="PTHR43130:SF3">
    <property type="entry name" value="HTH-TYPE TRANSCRIPTIONAL REGULATOR RV1931C"/>
    <property type="match status" value="1"/>
</dbReference>
<dbReference type="Pfam" id="PF01965">
    <property type="entry name" value="DJ-1_PfpI"/>
    <property type="match status" value="1"/>
</dbReference>
<comment type="caution">
    <text evidence="5">The sequence shown here is derived from an EMBL/GenBank/DDBJ whole genome shotgun (WGS) entry which is preliminary data.</text>
</comment>
<keyword evidence="2" id="KW-0238">DNA-binding</keyword>
<dbReference type="InterPro" id="IPR009057">
    <property type="entry name" value="Homeodomain-like_sf"/>
</dbReference>
<reference evidence="5" key="1">
    <citation type="journal article" date="2014" name="Int. J. Syst. Evol. Microbiol.">
        <title>Complete genome of a new Firmicutes species belonging to the dominant human colonic microbiota ('Ruminococcus bicirculans') reveals two chromosomes and a selective capacity to utilize plant glucans.</title>
        <authorList>
            <consortium name="NISC Comparative Sequencing Program"/>
            <person name="Wegmann U."/>
            <person name="Louis P."/>
            <person name="Goesmann A."/>
            <person name="Henrissat B."/>
            <person name="Duncan S.H."/>
            <person name="Flint H.J."/>
        </authorList>
    </citation>
    <scope>NUCLEOTIDE SEQUENCE</scope>
    <source>
        <strain evidence="5">VKM Ac-1246</strain>
    </source>
</reference>
<sequence>MHTVAVLAPPDVITFDLATPIDVFGRARMPDGRPAYRVLVSGMEPTVPAGPLSLSVTSGLDELERADTIVVPGRNDPSVPTPPAILDALRAAAANGTRIASICVGALTLAEAGLLDGRRATTHWRATGQMARDYPRVTVDPDVLYVDEGDVLTSAGAAAGLDLCLHLVRRDHGVAVAADSSRLAVTPLYRSGGQAPYIVRNPPRYATTTLERVLAWIEENAHRDLTLSDIAETAHTSVRTLNRRFHDETGQSPMEWLTGVRVRHAQELLETTDHGVERIARQAGFASPTNFRSHFRRLVGVSPREYRTTFGARVGASA</sequence>
<protein>
    <submittedName>
        <fullName evidence="5">AraC family transcriptional regulator</fullName>
    </submittedName>
</protein>
<dbReference type="SMART" id="SM00342">
    <property type="entry name" value="HTH_ARAC"/>
    <property type="match status" value="1"/>
</dbReference>
<keyword evidence="1" id="KW-0805">Transcription regulation</keyword>
<dbReference type="PROSITE" id="PS01124">
    <property type="entry name" value="HTH_ARAC_FAMILY_2"/>
    <property type="match status" value="1"/>
</dbReference>
<dbReference type="Proteomes" id="UP001142292">
    <property type="component" value="Unassembled WGS sequence"/>
</dbReference>
<dbReference type="SUPFAM" id="SSF46689">
    <property type="entry name" value="Homeodomain-like"/>
    <property type="match status" value="2"/>
</dbReference>
<dbReference type="PRINTS" id="PR00032">
    <property type="entry name" value="HTHARAC"/>
</dbReference>